<evidence type="ECO:0000256" key="6">
    <source>
        <dbReference type="ARBA" id="ARBA00023040"/>
    </source>
</evidence>
<feature type="transmembrane region" description="Helical" evidence="13">
    <location>
        <begin position="349"/>
        <end position="370"/>
    </location>
</feature>
<organism evidence="15 16">
    <name type="scientific">Trichomalopsis sarcophagae</name>
    <dbReference type="NCBI Taxonomy" id="543379"/>
    <lineage>
        <taxon>Eukaryota</taxon>
        <taxon>Metazoa</taxon>
        <taxon>Ecdysozoa</taxon>
        <taxon>Arthropoda</taxon>
        <taxon>Hexapoda</taxon>
        <taxon>Insecta</taxon>
        <taxon>Pterygota</taxon>
        <taxon>Neoptera</taxon>
        <taxon>Endopterygota</taxon>
        <taxon>Hymenoptera</taxon>
        <taxon>Apocrita</taxon>
        <taxon>Proctotrupomorpha</taxon>
        <taxon>Chalcidoidea</taxon>
        <taxon>Pteromalidae</taxon>
        <taxon>Pteromalinae</taxon>
        <taxon>Trichomalopsis</taxon>
    </lineage>
</organism>
<sequence length="458" mass="50914">MTELGWSANSSVSQAMLLTANLTSTALQQQPPIGCYEDELINISRSSWHSLRSGAYTHSAAMLLTANLTSTALQQQPPIGCYEDELMEEELDFDQVLVQSIVQVVVPIFFGLIGILGLLGNSLVVIVVAANPGMRSTTNILIINLAVADLLFVLFCIPFTATDFVLPYWPFGNAWCKVVQYLIIVTACASVYTLVLMSLDRYLAVVHPIASMSVRTESHAFIAIWIVWIVILTSSIPVLIIHGEWDENQMLNRSEACALHLGIVEQHRQQLQQHEPKNEEPPLELTPQIACRILPDANWPLFQVSFFLASYVVPLTLICGLYVCMLLRLWKGARVSAESRRGRKRVTRLVLVVVGVFAVSWCPIQVILVIKSLDMYPLSSATIALQIASHVLAYTNSCVNPILYAFLSDNFRKAFRKIIYCRSRQDQHNRLGPLTKTTRAGSSGDILAIHSFGSIRSI</sequence>
<dbReference type="PROSITE" id="PS00237">
    <property type="entry name" value="G_PROTEIN_RECEP_F1_1"/>
    <property type="match status" value="1"/>
</dbReference>
<evidence type="ECO:0000256" key="5">
    <source>
        <dbReference type="ARBA" id="ARBA00022989"/>
    </source>
</evidence>
<evidence type="ECO:0000313" key="15">
    <source>
        <dbReference type="EMBL" id="OXU24366.1"/>
    </source>
</evidence>
<dbReference type="OrthoDB" id="2132067at2759"/>
<evidence type="ECO:0000256" key="4">
    <source>
        <dbReference type="ARBA" id="ARBA00022692"/>
    </source>
</evidence>
<dbReference type="AlphaFoldDB" id="A0A232F0R3"/>
<keyword evidence="8" id="KW-1015">Disulfide bond</keyword>
<evidence type="ECO:0000256" key="10">
    <source>
        <dbReference type="ARBA" id="ARBA00023180"/>
    </source>
</evidence>
<keyword evidence="6 12" id="KW-0297">G-protein coupled receptor</keyword>
<dbReference type="Proteomes" id="UP000215335">
    <property type="component" value="Unassembled WGS sequence"/>
</dbReference>
<evidence type="ECO:0000256" key="2">
    <source>
        <dbReference type="ARBA" id="ARBA00010663"/>
    </source>
</evidence>
<comment type="similarity">
    <text evidence="2 12">Belongs to the G-protein coupled receptor 1 family.</text>
</comment>
<feature type="transmembrane region" description="Helical" evidence="13">
    <location>
        <begin position="304"/>
        <end position="329"/>
    </location>
</feature>
<keyword evidence="3" id="KW-1003">Cell membrane</keyword>
<evidence type="ECO:0000256" key="3">
    <source>
        <dbReference type="ARBA" id="ARBA00022475"/>
    </source>
</evidence>
<dbReference type="InterPro" id="IPR000405">
    <property type="entry name" value="Galanin_rcpt"/>
</dbReference>
<comment type="caution">
    <text evidence="15">The sequence shown here is derived from an EMBL/GenBank/DDBJ whole genome shotgun (WGS) entry which is preliminary data.</text>
</comment>
<reference evidence="15 16" key="1">
    <citation type="journal article" date="2017" name="Curr. Biol.">
        <title>The Evolution of Venom by Co-option of Single-Copy Genes.</title>
        <authorList>
            <person name="Martinson E.O."/>
            <person name="Mrinalini"/>
            <person name="Kelkar Y.D."/>
            <person name="Chang C.H."/>
            <person name="Werren J.H."/>
        </authorList>
    </citation>
    <scope>NUCLEOTIDE SEQUENCE [LARGE SCALE GENOMIC DNA]</scope>
    <source>
        <strain evidence="15 16">Alberta</strain>
        <tissue evidence="15">Whole body</tissue>
    </source>
</reference>
<dbReference type="Gene3D" id="1.20.1070.10">
    <property type="entry name" value="Rhodopsin 7-helix transmembrane proteins"/>
    <property type="match status" value="1"/>
</dbReference>
<evidence type="ECO:0000256" key="1">
    <source>
        <dbReference type="ARBA" id="ARBA00004651"/>
    </source>
</evidence>
<keyword evidence="11 12" id="KW-0807">Transducer</keyword>
<dbReference type="PANTHER" id="PTHR45695:SF23">
    <property type="entry name" value="GALANIN-LIKE G-PROTEIN COUPLED RECEPTOR NPR-9"/>
    <property type="match status" value="1"/>
</dbReference>
<dbReference type="InterPro" id="IPR000276">
    <property type="entry name" value="GPCR_Rhodpsn"/>
</dbReference>
<dbReference type="GO" id="GO:0005886">
    <property type="term" value="C:plasma membrane"/>
    <property type="evidence" value="ECO:0007669"/>
    <property type="project" value="UniProtKB-SubCell"/>
</dbReference>
<proteinExistence type="inferred from homology"/>
<evidence type="ECO:0000256" key="11">
    <source>
        <dbReference type="ARBA" id="ARBA00023224"/>
    </source>
</evidence>
<feature type="transmembrane region" description="Helical" evidence="13">
    <location>
        <begin position="181"/>
        <end position="199"/>
    </location>
</feature>
<dbReference type="STRING" id="543379.A0A232F0R3"/>
<dbReference type="InterPro" id="IPR017452">
    <property type="entry name" value="GPCR_Rhodpsn_7TM"/>
</dbReference>
<keyword evidence="5 13" id="KW-1133">Transmembrane helix</keyword>
<evidence type="ECO:0000256" key="7">
    <source>
        <dbReference type="ARBA" id="ARBA00023136"/>
    </source>
</evidence>
<keyword evidence="10" id="KW-0325">Glycoprotein</keyword>
<dbReference type="PROSITE" id="PS50262">
    <property type="entry name" value="G_PROTEIN_RECEP_F1_2"/>
    <property type="match status" value="1"/>
</dbReference>
<feature type="transmembrane region" description="Helical" evidence="13">
    <location>
        <begin position="141"/>
        <end position="161"/>
    </location>
</feature>
<evidence type="ECO:0000256" key="9">
    <source>
        <dbReference type="ARBA" id="ARBA00023170"/>
    </source>
</evidence>
<name>A0A232F0R3_9HYME</name>
<evidence type="ECO:0000256" key="12">
    <source>
        <dbReference type="RuleBase" id="RU000688"/>
    </source>
</evidence>
<dbReference type="SUPFAM" id="SSF81321">
    <property type="entry name" value="Family A G protein-coupled receptor-like"/>
    <property type="match status" value="1"/>
</dbReference>
<dbReference type="SMART" id="SM01381">
    <property type="entry name" value="7TM_GPCR_Srsx"/>
    <property type="match status" value="1"/>
</dbReference>
<feature type="transmembrane region" description="Helical" evidence="13">
    <location>
        <begin position="220"/>
        <end position="241"/>
    </location>
</feature>
<feature type="domain" description="G-protein coupled receptors family 1 profile" evidence="14">
    <location>
        <begin position="120"/>
        <end position="404"/>
    </location>
</feature>
<evidence type="ECO:0000259" key="14">
    <source>
        <dbReference type="PROSITE" id="PS50262"/>
    </source>
</evidence>
<gene>
    <name evidence="15" type="ORF">TSAR_016208</name>
</gene>
<dbReference type="GO" id="GO:0004930">
    <property type="term" value="F:G protein-coupled receptor activity"/>
    <property type="evidence" value="ECO:0007669"/>
    <property type="project" value="UniProtKB-KW"/>
</dbReference>
<feature type="transmembrane region" description="Helical" evidence="13">
    <location>
        <begin position="104"/>
        <end position="129"/>
    </location>
</feature>
<dbReference type="Pfam" id="PF00001">
    <property type="entry name" value="7tm_1"/>
    <property type="match status" value="2"/>
</dbReference>
<evidence type="ECO:0000313" key="16">
    <source>
        <dbReference type="Proteomes" id="UP000215335"/>
    </source>
</evidence>
<protein>
    <recommendedName>
        <fullName evidence="14">G-protein coupled receptors family 1 profile domain-containing protein</fullName>
    </recommendedName>
</protein>
<keyword evidence="4 12" id="KW-0812">Transmembrane</keyword>
<dbReference type="CDD" id="cd15096">
    <property type="entry name" value="7tmA_AstA_R_insect"/>
    <property type="match status" value="1"/>
</dbReference>
<dbReference type="PANTHER" id="PTHR45695">
    <property type="entry name" value="LEUCOKININ RECEPTOR-RELATED"/>
    <property type="match status" value="1"/>
</dbReference>
<dbReference type="EMBL" id="NNAY01001321">
    <property type="protein sequence ID" value="OXU24366.1"/>
    <property type="molecule type" value="Genomic_DNA"/>
</dbReference>
<evidence type="ECO:0000256" key="13">
    <source>
        <dbReference type="SAM" id="Phobius"/>
    </source>
</evidence>
<keyword evidence="9 12" id="KW-0675">Receptor</keyword>
<comment type="subcellular location">
    <subcellularLocation>
        <location evidence="1">Cell membrane</location>
        <topology evidence="1">Multi-pass membrane protein</topology>
    </subcellularLocation>
</comment>
<keyword evidence="16" id="KW-1185">Reference proteome</keyword>
<keyword evidence="7 13" id="KW-0472">Membrane</keyword>
<accession>A0A232F0R3</accession>
<evidence type="ECO:0000256" key="8">
    <source>
        <dbReference type="ARBA" id="ARBA00023157"/>
    </source>
</evidence>
<feature type="transmembrane region" description="Helical" evidence="13">
    <location>
        <begin position="382"/>
        <end position="407"/>
    </location>
</feature>
<dbReference type="PRINTS" id="PR00663">
    <property type="entry name" value="GALANINR"/>
</dbReference>
<dbReference type="PRINTS" id="PR00237">
    <property type="entry name" value="GPCRRHODOPSN"/>
</dbReference>